<feature type="transmembrane region" description="Helical" evidence="5">
    <location>
        <begin position="141"/>
        <end position="158"/>
    </location>
</feature>
<dbReference type="PANTHER" id="PTHR21041:SF2">
    <property type="entry name" value="DENDRITIC CELL-SPECIFIC TRANSMEMBRANE PROTEIN"/>
    <property type="match status" value="1"/>
</dbReference>
<keyword evidence="3 5" id="KW-1133">Transmembrane helix</keyword>
<comment type="caution">
    <text evidence="7">The sequence shown here is derived from an EMBL/GenBank/DDBJ whole genome shotgun (WGS) entry which is preliminary data.</text>
</comment>
<evidence type="ECO:0000313" key="8">
    <source>
        <dbReference type="Proteomes" id="UP000824540"/>
    </source>
</evidence>
<dbReference type="Proteomes" id="UP000824540">
    <property type="component" value="Unassembled WGS sequence"/>
</dbReference>
<feature type="transmembrane region" description="Helical" evidence="5">
    <location>
        <begin position="39"/>
        <end position="62"/>
    </location>
</feature>
<evidence type="ECO:0000259" key="6">
    <source>
        <dbReference type="Pfam" id="PF07782"/>
    </source>
</evidence>
<protein>
    <recommendedName>
        <fullName evidence="6">Dendritic cell-specific transmembrane protein-like domain-containing protein</fullName>
    </recommendedName>
</protein>
<dbReference type="InterPro" id="IPR051856">
    <property type="entry name" value="CSR-E3_Ligase_Protein"/>
</dbReference>
<evidence type="ECO:0000256" key="5">
    <source>
        <dbReference type="SAM" id="Phobius"/>
    </source>
</evidence>
<feature type="transmembrane region" description="Helical" evidence="5">
    <location>
        <begin position="68"/>
        <end position="89"/>
    </location>
</feature>
<evidence type="ECO:0000256" key="1">
    <source>
        <dbReference type="ARBA" id="ARBA00004141"/>
    </source>
</evidence>
<feature type="non-terminal residue" evidence="7">
    <location>
        <position position="398"/>
    </location>
</feature>
<name>A0A8T2NEP0_9TELE</name>
<reference evidence="7" key="1">
    <citation type="thesis" date="2021" institute="BYU ScholarsArchive" country="Provo, UT, USA">
        <title>Applications of and Algorithms for Genome Assembly and Genomic Analyses with an Emphasis on Marine Teleosts.</title>
        <authorList>
            <person name="Pickett B.D."/>
        </authorList>
    </citation>
    <scope>NUCLEOTIDE SEQUENCE</scope>
    <source>
        <strain evidence="7">HI-2016</strain>
    </source>
</reference>
<dbReference type="GO" id="GO:0016020">
    <property type="term" value="C:membrane"/>
    <property type="evidence" value="ECO:0007669"/>
    <property type="project" value="UniProtKB-SubCell"/>
</dbReference>
<evidence type="ECO:0000256" key="4">
    <source>
        <dbReference type="ARBA" id="ARBA00023136"/>
    </source>
</evidence>
<dbReference type="EMBL" id="JAFBMS010000070">
    <property type="protein sequence ID" value="KAG9338246.1"/>
    <property type="molecule type" value="Genomic_DNA"/>
</dbReference>
<gene>
    <name evidence="7" type="ORF">JZ751_026051</name>
</gene>
<feature type="transmembrane region" description="Helical" evidence="5">
    <location>
        <begin position="305"/>
        <end position="326"/>
    </location>
</feature>
<dbReference type="AlphaFoldDB" id="A0A8T2NEP0"/>
<keyword evidence="2 5" id="KW-0812">Transmembrane</keyword>
<dbReference type="OrthoDB" id="9949280at2759"/>
<comment type="subcellular location">
    <subcellularLocation>
        <location evidence="1">Membrane</location>
        <topology evidence="1">Multi-pass membrane protein</topology>
    </subcellularLocation>
</comment>
<dbReference type="Pfam" id="PF07782">
    <property type="entry name" value="DC_STAMP"/>
    <property type="match status" value="1"/>
</dbReference>
<feature type="domain" description="Dendritic cell-specific transmembrane protein-like" evidence="6">
    <location>
        <begin position="167"/>
        <end position="354"/>
    </location>
</feature>
<evidence type="ECO:0000256" key="3">
    <source>
        <dbReference type="ARBA" id="ARBA00022989"/>
    </source>
</evidence>
<proteinExistence type="predicted"/>
<keyword evidence="4 5" id="KW-0472">Membrane</keyword>
<feature type="transmembrane region" description="Helical" evidence="5">
    <location>
        <begin position="216"/>
        <end position="249"/>
    </location>
</feature>
<dbReference type="InterPro" id="IPR012858">
    <property type="entry name" value="DC_STAMP-like"/>
</dbReference>
<organism evidence="7 8">
    <name type="scientific">Albula glossodonta</name>
    <name type="common">roundjaw bonefish</name>
    <dbReference type="NCBI Taxonomy" id="121402"/>
    <lineage>
        <taxon>Eukaryota</taxon>
        <taxon>Metazoa</taxon>
        <taxon>Chordata</taxon>
        <taxon>Craniata</taxon>
        <taxon>Vertebrata</taxon>
        <taxon>Euteleostomi</taxon>
        <taxon>Actinopterygii</taxon>
        <taxon>Neopterygii</taxon>
        <taxon>Teleostei</taxon>
        <taxon>Albuliformes</taxon>
        <taxon>Albulidae</taxon>
        <taxon>Albula</taxon>
    </lineage>
</organism>
<accession>A0A8T2NEP0</accession>
<dbReference type="PANTHER" id="PTHR21041">
    <property type="entry name" value="DENDRITIC CELL-SPECIFIC TRANSMEMBRANE PROTEIN"/>
    <property type="match status" value="1"/>
</dbReference>
<keyword evidence="8" id="KW-1185">Reference proteome</keyword>
<evidence type="ECO:0000313" key="7">
    <source>
        <dbReference type="EMBL" id="KAG9338246.1"/>
    </source>
</evidence>
<sequence length="398" mass="45854">ALSKMQAGIRRWMQHVVQAWSVIVMHYTSAHRKGLRGHVLHFTACLTISLIFNTFLFLFLHYCPKYDMMVSGIITGVSVVAVTTLLFFSKRARCLLILFLIACGMRQGRNLFITAGTGLVVFWNVQNIYKNLKELTRSMNLVPALGMILVMVVTVLYVREFYHNIKFNNTFITSKFIQYDEKQKAEGKPHVLPLTKKEARRYITIPSPRLTVKEGLAILIFCVPVVIHFLSWVLFITIDALLYWLIVIIRTHLERIEPFKVPLIMKVTEDKSIIGISVSEDYKMEDFSFSVALFEKECLPEASLLLYQSAVPLTIILSCLIVLALLSAKLEQLKLLVSAEFFGDSADERVKYLHAKIIRKRAETKLKDPKNVLNTLRKKDFWFPIFFHQNQDDTVELT</sequence>
<evidence type="ECO:0000256" key="2">
    <source>
        <dbReference type="ARBA" id="ARBA00022692"/>
    </source>
</evidence>
<feature type="transmembrane region" description="Helical" evidence="5">
    <location>
        <begin position="110"/>
        <end position="129"/>
    </location>
</feature>